<dbReference type="Gene3D" id="3.40.50.150">
    <property type="entry name" value="Vaccinia Virus protein VP39"/>
    <property type="match status" value="1"/>
</dbReference>
<dbReference type="AlphaFoldDB" id="A0A1B3WEI1"/>
<dbReference type="InterPro" id="IPR035246">
    <property type="entry name" value="Spermidine_synt_N"/>
</dbReference>
<dbReference type="PANTHER" id="PTHR11558">
    <property type="entry name" value="SPERMIDINE/SPERMINE SYNTHASE"/>
    <property type="match status" value="1"/>
</dbReference>
<dbReference type="InterPro" id="IPR029063">
    <property type="entry name" value="SAM-dependent_MTases_sf"/>
</dbReference>
<dbReference type="Pfam" id="PF01564">
    <property type="entry name" value="Spermine_synth"/>
    <property type="match status" value="1"/>
</dbReference>
<feature type="domain" description="PABS" evidence="8">
    <location>
        <begin position="4"/>
        <end position="239"/>
    </location>
</feature>
<proteinExistence type="inferred from homology"/>
<dbReference type="Proteomes" id="UP000094757">
    <property type="component" value="Chromosome"/>
</dbReference>
<feature type="binding site" evidence="4">
    <location>
        <position position="33"/>
    </location>
    <ligand>
        <name>S-methyl-5'-thioadenosine</name>
        <dbReference type="ChEBI" id="CHEBI:17509"/>
    </ligand>
</feature>
<dbReference type="GO" id="GO:0008295">
    <property type="term" value="P:spermidine biosynthetic process"/>
    <property type="evidence" value="ECO:0007669"/>
    <property type="project" value="UniProtKB-UniRule"/>
</dbReference>
<gene>
    <name evidence="4" type="primary">speE</name>
    <name evidence="9" type="ORF">BCB69_05070</name>
</gene>
<dbReference type="Pfam" id="PF17284">
    <property type="entry name" value="Spermine_synt_N"/>
    <property type="match status" value="1"/>
</dbReference>
<dbReference type="GO" id="GO:0004766">
    <property type="term" value="F:spermidine synthase activity"/>
    <property type="evidence" value="ECO:0007669"/>
    <property type="project" value="UniProtKB-UniRule"/>
</dbReference>
<evidence type="ECO:0000256" key="7">
    <source>
        <dbReference type="RuleBase" id="RU003837"/>
    </source>
</evidence>
<feature type="active site" description="Proton acceptor" evidence="4 5">
    <location>
        <position position="159"/>
    </location>
</feature>
<comment type="catalytic activity">
    <reaction evidence="4 7">
        <text>S-adenosyl 3-(methylsulfanyl)propylamine + putrescine = S-methyl-5'-thioadenosine + spermidine + H(+)</text>
        <dbReference type="Rhea" id="RHEA:12721"/>
        <dbReference type="ChEBI" id="CHEBI:15378"/>
        <dbReference type="ChEBI" id="CHEBI:17509"/>
        <dbReference type="ChEBI" id="CHEBI:57443"/>
        <dbReference type="ChEBI" id="CHEBI:57834"/>
        <dbReference type="ChEBI" id="CHEBI:326268"/>
        <dbReference type="EC" id="2.5.1.16"/>
    </reaction>
</comment>
<feature type="binding site" evidence="4">
    <location>
        <position position="108"/>
    </location>
    <ligand>
        <name>S-methyl-5'-thioadenosine</name>
        <dbReference type="ChEBI" id="CHEBI:17509"/>
    </ligand>
</feature>
<feature type="binding site" evidence="4">
    <location>
        <position position="64"/>
    </location>
    <ligand>
        <name>spermidine</name>
        <dbReference type="ChEBI" id="CHEBI:57834"/>
    </ligand>
</feature>
<evidence type="ECO:0000313" key="10">
    <source>
        <dbReference type="Proteomes" id="UP000094757"/>
    </source>
</evidence>
<dbReference type="EC" id="2.5.1.16" evidence="4"/>
<comment type="function">
    <text evidence="4">Catalyzes the irreversible transfer of a propylamine group from the amino donor S-adenosylmethioninamine (decarboxy-AdoMet) to putrescine (1,4-diaminobutane) to yield spermidine.</text>
</comment>
<organism evidence="9 10">
    <name type="scientific">Dialister pneumosintes</name>
    <dbReference type="NCBI Taxonomy" id="39950"/>
    <lineage>
        <taxon>Bacteria</taxon>
        <taxon>Bacillati</taxon>
        <taxon>Bacillota</taxon>
        <taxon>Negativicutes</taxon>
        <taxon>Veillonellales</taxon>
        <taxon>Veillonellaceae</taxon>
        <taxon>Dialister</taxon>
    </lineage>
</organism>
<evidence type="ECO:0000256" key="6">
    <source>
        <dbReference type="RuleBase" id="RU003836"/>
    </source>
</evidence>
<evidence type="ECO:0000256" key="2">
    <source>
        <dbReference type="ARBA" id="ARBA00022679"/>
    </source>
</evidence>
<dbReference type="InterPro" id="IPR037163">
    <property type="entry name" value="Spermidine_synt_N_sf"/>
</dbReference>
<dbReference type="PROSITE" id="PS01330">
    <property type="entry name" value="PABS_1"/>
    <property type="match status" value="1"/>
</dbReference>
<feature type="binding site" evidence="4">
    <location>
        <begin position="141"/>
        <end position="142"/>
    </location>
    <ligand>
        <name>S-methyl-5'-thioadenosine</name>
        <dbReference type="ChEBI" id="CHEBI:17509"/>
    </ligand>
</feature>
<dbReference type="HAMAP" id="MF_00198">
    <property type="entry name" value="Spermidine_synth"/>
    <property type="match status" value="1"/>
</dbReference>
<dbReference type="GO" id="GO:0005829">
    <property type="term" value="C:cytosol"/>
    <property type="evidence" value="ECO:0007669"/>
    <property type="project" value="TreeGrafter"/>
</dbReference>
<comment type="pathway">
    <text evidence="4">Amine and polyamine biosynthesis; spermidine biosynthesis; spermidine from putrescine: step 1/1.</text>
</comment>
<accession>A0A1B3WEI1</accession>
<dbReference type="SUPFAM" id="SSF53335">
    <property type="entry name" value="S-adenosyl-L-methionine-dependent methyltransferases"/>
    <property type="match status" value="1"/>
</dbReference>
<evidence type="ECO:0000256" key="1">
    <source>
        <dbReference type="ARBA" id="ARBA00007867"/>
    </source>
</evidence>
<dbReference type="NCBIfam" id="NF002010">
    <property type="entry name" value="PRK00811.1"/>
    <property type="match status" value="1"/>
</dbReference>
<dbReference type="InterPro" id="IPR030373">
    <property type="entry name" value="PABS_CS"/>
</dbReference>
<dbReference type="Gene3D" id="2.30.140.10">
    <property type="entry name" value="Spermidine synthase, tetramerisation domain"/>
    <property type="match status" value="1"/>
</dbReference>
<sequence length="285" mass="32593">MTDKKIITEWGNPDTGLSLRVNHIIHEEQTPFQNIKIVDTLQYGRMMILDDVFQTSVKDEWMYHEMIAHIPLMLHPCPERVLIIGGGDGGCAREVCKHDCVKQVDLCDIDQRVYDLSKEYFPSIAEVLLHPPQKLHIHTGDGIAFAGKHADFYDVIIIDCSDPIGPGEGLFTKEFYQSAFKALRKDGVLVQQSESPIVQQSLVHEIFNAMNTVFPIVRMYYSHVAIYPACLHSFMLASKKYDPLTDEARVELLPDMKYYNKKIQKSAFVLPNFIKACLYEGKYSF</sequence>
<dbReference type="EMBL" id="CP017037">
    <property type="protein sequence ID" value="AOH39371.1"/>
    <property type="molecule type" value="Genomic_DNA"/>
</dbReference>
<dbReference type="PANTHER" id="PTHR11558:SF11">
    <property type="entry name" value="SPERMIDINE SYNTHASE"/>
    <property type="match status" value="1"/>
</dbReference>
<evidence type="ECO:0000256" key="3">
    <source>
        <dbReference type="ARBA" id="ARBA00023115"/>
    </source>
</evidence>
<protein>
    <recommendedName>
        <fullName evidence="4">Polyamine aminopropyltransferase</fullName>
    </recommendedName>
    <alternativeName>
        <fullName evidence="4">Putrescine aminopropyltransferase</fullName>
        <shortName evidence="4">PAPT</shortName>
    </alternativeName>
    <alternativeName>
        <fullName evidence="4">Spermidine synthase</fullName>
        <shortName evidence="4">SPDS</shortName>
        <shortName evidence="4">SPDSY</shortName>
        <ecNumber evidence="4">2.5.1.16</ecNumber>
    </alternativeName>
</protein>
<keyword evidence="4 7" id="KW-0745">Spermidine biosynthesis</keyword>
<dbReference type="CDD" id="cd02440">
    <property type="entry name" value="AdoMet_MTases"/>
    <property type="match status" value="1"/>
</dbReference>
<dbReference type="RefSeq" id="WP_022513217.1">
    <property type="nucleotide sequence ID" value="NZ_CP017037.1"/>
</dbReference>
<evidence type="ECO:0000256" key="5">
    <source>
        <dbReference type="PROSITE-ProRule" id="PRU00354"/>
    </source>
</evidence>
<keyword evidence="2 4" id="KW-0808">Transferase</keyword>
<dbReference type="PROSITE" id="PS51006">
    <property type="entry name" value="PABS_2"/>
    <property type="match status" value="1"/>
</dbReference>
<reference evidence="10" key="1">
    <citation type="submission" date="2016-08" db="EMBL/GenBank/DDBJ databases">
        <authorList>
            <person name="Holder M.E."/>
            <person name="Ajami N.J."/>
            <person name="Petrosino J.F."/>
        </authorList>
    </citation>
    <scope>NUCLEOTIDE SEQUENCE [LARGE SCALE GENOMIC DNA]</scope>
    <source>
        <strain evidence="10">F0677</strain>
    </source>
</reference>
<dbReference type="KEGG" id="dpn:BCB69_05070"/>
<dbReference type="InterPro" id="IPR030374">
    <property type="entry name" value="PABS"/>
</dbReference>
<dbReference type="NCBIfam" id="TIGR00417">
    <property type="entry name" value="speE"/>
    <property type="match status" value="1"/>
</dbReference>
<feature type="binding site" evidence="4">
    <location>
        <begin position="159"/>
        <end position="162"/>
    </location>
    <ligand>
        <name>spermidine</name>
        <dbReference type="ChEBI" id="CHEBI:57834"/>
    </ligand>
</feature>
<comment type="subunit">
    <text evidence="4">Homodimer or homotetramer.</text>
</comment>
<evidence type="ECO:0000256" key="4">
    <source>
        <dbReference type="HAMAP-Rule" id="MF_00198"/>
    </source>
</evidence>
<evidence type="ECO:0000259" key="8">
    <source>
        <dbReference type="PROSITE" id="PS51006"/>
    </source>
</evidence>
<dbReference type="InterPro" id="IPR001045">
    <property type="entry name" value="Spermi_synthase"/>
</dbReference>
<feature type="binding site" evidence="4">
    <location>
        <position position="166"/>
    </location>
    <ligand>
        <name>S-methyl-5'-thioadenosine</name>
        <dbReference type="ChEBI" id="CHEBI:17509"/>
    </ligand>
</feature>
<feature type="binding site" evidence="4">
    <location>
        <position position="88"/>
    </location>
    <ligand>
        <name>spermidine</name>
        <dbReference type="ChEBI" id="CHEBI:57834"/>
    </ligand>
</feature>
<dbReference type="UniPathway" id="UPA00248">
    <property type="reaction ID" value="UER00314"/>
</dbReference>
<comment type="similarity">
    <text evidence="1 4 6">Belongs to the spermidine/spermine synthase family.</text>
</comment>
<dbReference type="STRING" id="39950.BCB69_05070"/>
<keyword evidence="3 4" id="KW-0620">Polyamine biosynthesis</keyword>
<evidence type="ECO:0000313" key="9">
    <source>
        <dbReference type="EMBL" id="AOH39371.1"/>
    </source>
</evidence>
<name>A0A1B3WEI1_9FIRM</name>